<reference evidence="7" key="1">
    <citation type="journal article" date="2014" name="Front. Microbiol.">
        <title>High frequency of phylogenetically diverse reductive dehalogenase-homologous genes in deep subseafloor sedimentary metagenomes.</title>
        <authorList>
            <person name="Kawai M."/>
            <person name="Futagami T."/>
            <person name="Toyoda A."/>
            <person name="Takaki Y."/>
            <person name="Nishi S."/>
            <person name="Hori S."/>
            <person name="Arai W."/>
            <person name="Tsubouchi T."/>
            <person name="Morono Y."/>
            <person name="Uchiyama I."/>
            <person name="Ito T."/>
            <person name="Fujiyama A."/>
            <person name="Inagaki F."/>
            <person name="Takami H."/>
        </authorList>
    </citation>
    <scope>NUCLEOTIDE SEQUENCE</scope>
    <source>
        <strain evidence="7">Expedition CK06-06</strain>
    </source>
</reference>
<protein>
    <recommendedName>
        <fullName evidence="6">Cysteine-rich domain-containing protein</fullName>
    </recommendedName>
</protein>
<proteinExistence type="predicted"/>
<evidence type="ECO:0000313" key="7">
    <source>
        <dbReference type="EMBL" id="GAF79233.1"/>
    </source>
</evidence>
<evidence type="ECO:0000256" key="4">
    <source>
        <dbReference type="ARBA" id="ARBA00023004"/>
    </source>
</evidence>
<evidence type="ECO:0000256" key="2">
    <source>
        <dbReference type="ARBA" id="ARBA00022723"/>
    </source>
</evidence>
<keyword evidence="4" id="KW-0408">Iron</keyword>
<keyword evidence="5" id="KW-0411">Iron-sulfur</keyword>
<evidence type="ECO:0000256" key="5">
    <source>
        <dbReference type="ARBA" id="ARBA00023014"/>
    </source>
</evidence>
<keyword evidence="3" id="KW-0560">Oxidoreductase</keyword>
<keyword evidence="1" id="KW-0004">4Fe-4S</keyword>
<sequence>LMDHNMRKVEEVGAKSIVFTCPSCYHTWKHLYNPDVKHYHASQMLYHMIKEGQIKLKEIDATVTYHDPCDLGRNSGVFDEPREVLRAIPGLKLVELTHNRQLSMCCGGGGNVEMVNPELSGKVAQMKLDDIATTGAEMVVSSCQQCLRTIATRARRQRIDLVVKDLTELVAEAMA</sequence>
<gene>
    <name evidence="7" type="ORF">S01H1_18281</name>
</gene>
<feature type="domain" description="Cysteine-rich" evidence="6">
    <location>
        <begin position="1"/>
        <end position="27"/>
    </location>
</feature>
<dbReference type="PANTHER" id="PTHR43255:SF1">
    <property type="entry name" value="IRON-SULFUR-BINDING OXIDOREDUCTASE FADF-RELATED"/>
    <property type="match status" value="1"/>
</dbReference>
<dbReference type="Pfam" id="PF02754">
    <property type="entry name" value="CCG"/>
    <property type="match status" value="2"/>
</dbReference>
<dbReference type="EMBL" id="BARS01009763">
    <property type="protein sequence ID" value="GAF79233.1"/>
    <property type="molecule type" value="Genomic_DNA"/>
</dbReference>
<dbReference type="InterPro" id="IPR051460">
    <property type="entry name" value="HdrC_iron-sulfur_subunit"/>
</dbReference>
<keyword evidence="2" id="KW-0479">Metal-binding</keyword>
<dbReference type="InterPro" id="IPR004017">
    <property type="entry name" value="Cys_rich_dom"/>
</dbReference>
<accession>X0SDV0</accession>
<feature type="domain" description="Cysteine-rich" evidence="6">
    <location>
        <begin position="63"/>
        <end position="150"/>
    </location>
</feature>
<name>X0SDV0_9ZZZZ</name>
<dbReference type="GO" id="GO:0005886">
    <property type="term" value="C:plasma membrane"/>
    <property type="evidence" value="ECO:0007669"/>
    <property type="project" value="TreeGrafter"/>
</dbReference>
<dbReference type="GO" id="GO:0046872">
    <property type="term" value="F:metal ion binding"/>
    <property type="evidence" value="ECO:0007669"/>
    <property type="project" value="UniProtKB-KW"/>
</dbReference>
<feature type="non-terminal residue" evidence="7">
    <location>
        <position position="1"/>
    </location>
</feature>
<dbReference type="GO" id="GO:0051539">
    <property type="term" value="F:4 iron, 4 sulfur cluster binding"/>
    <property type="evidence" value="ECO:0007669"/>
    <property type="project" value="UniProtKB-KW"/>
</dbReference>
<dbReference type="GO" id="GO:0016491">
    <property type="term" value="F:oxidoreductase activity"/>
    <property type="evidence" value="ECO:0007669"/>
    <property type="project" value="UniProtKB-KW"/>
</dbReference>
<evidence type="ECO:0000256" key="3">
    <source>
        <dbReference type="ARBA" id="ARBA00023002"/>
    </source>
</evidence>
<comment type="caution">
    <text evidence="7">The sequence shown here is derived from an EMBL/GenBank/DDBJ whole genome shotgun (WGS) entry which is preliminary data.</text>
</comment>
<evidence type="ECO:0000256" key="1">
    <source>
        <dbReference type="ARBA" id="ARBA00022485"/>
    </source>
</evidence>
<dbReference type="PANTHER" id="PTHR43255">
    <property type="entry name" value="IRON-SULFUR-BINDING OXIDOREDUCTASE FADF-RELATED-RELATED"/>
    <property type="match status" value="1"/>
</dbReference>
<organism evidence="7">
    <name type="scientific">marine sediment metagenome</name>
    <dbReference type="NCBI Taxonomy" id="412755"/>
    <lineage>
        <taxon>unclassified sequences</taxon>
        <taxon>metagenomes</taxon>
        <taxon>ecological metagenomes</taxon>
    </lineage>
</organism>
<evidence type="ECO:0000259" key="6">
    <source>
        <dbReference type="Pfam" id="PF02754"/>
    </source>
</evidence>
<dbReference type="AlphaFoldDB" id="X0SDV0"/>